<sequence length="179" mass="20796">MKEKNNEATFNALFSLLVDSEVLQKEKHIKPDPKAQTNEIINKKLIERVKDKVHTNIRFTDKVIPSLYFNYEMECIGLNGVFTGAKSINFNQTEQTIQKEVSHYYALSTMLENQHGKYGKQNNFYLISDEPDGIGTKEHQFWVKLKKGKKFKLIHSEEADIVAQKIEETNARTFLKIEL</sequence>
<dbReference type="OrthoDB" id="1466785at2"/>
<evidence type="ECO:0000313" key="2">
    <source>
        <dbReference type="Proteomes" id="UP000064893"/>
    </source>
</evidence>
<organism evidence="1 2">
    <name type="scientific">Salinivirga cyanobacteriivorans</name>
    <dbReference type="NCBI Taxonomy" id="1307839"/>
    <lineage>
        <taxon>Bacteria</taxon>
        <taxon>Pseudomonadati</taxon>
        <taxon>Bacteroidota</taxon>
        <taxon>Bacteroidia</taxon>
        <taxon>Bacteroidales</taxon>
        <taxon>Salinivirgaceae</taxon>
        <taxon>Salinivirga</taxon>
    </lineage>
</organism>
<evidence type="ECO:0000313" key="1">
    <source>
        <dbReference type="EMBL" id="ALO13878.1"/>
    </source>
</evidence>
<dbReference type="EMBL" id="CP013118">
    <property type="protein sequence ID" value="ALO13878.1"/>
    <property type="molecule type" value="Genomic_DNA"/>
</dbReference>
<reference evidence="1 2" key="1">
    <citation type="submission" date="2015-11" db="EMBL/GenBank/DDBJ databases">
        <title>Description and complete genome sequence of a novel strain predominating in hypersaline microbial mats and representing a new family of the Bacteriodetes phylum.</title>
        <authorList>
            <person name="Spring S."/>
            <person name="Bunk B."/>
            <person name="Sproer C."/>
            <person name="Klenk H.-P."/>
        </authorList>
    </citation>
    <scope>NUCLEOTIDE SEQUENCE [LARGE SCALE GENOMIC DNA]</scope>
    <source>
        <strain evidence="1 2">L21-Spi-D4</strain>
    </source>
</reference>
<proteinExistence type="predicted"/>
<dbReference type="RefSeq" id="WP_057951489.1">
    <property type="nucleotide sequence ID" value="NZ_CP013118.1"/>
</dbReference>
<dbReference type="AlphaFoldDB" id="A0A0S2HV61"/>
<accession>A0A0S2HV61</accession>
<protein>
    <submittedName>
        <fullName evidence="1">Uncharacterized protein</fullName>
    </submittedName>
</protein>
<dbReference type="Proteomes" id="UP000064893">
    <property type="component" value="Chromosome"/>
</dbReference>
<keyword evidence="2" id="KW-1185">Reference proteome</keyword>
<gene>
    <name evidence="1" type="ORF">L21SP5_00198</name>
</gene>
<dbReference type="KEGG" id="blq:L21SP5_00198"/>
<name>A0A0S2HV61_9BACT</name>
<dbReference type="STRING" id="1307839.L21SP5_00198"/>